<dbReference type="Proteomes" id="UP000669179">
    <property type="component" value="Unassembled WGS sequence"/>
</dbReference>
<name>A0A939PPE6_9ACTN</name>
<dbReference type="RefSeq" id="WP_208263938.1">
    <property type="nucleotide sequence ID" value="NZ_JAGEOJ010000041.1"/>
</dbReference>
<keyword evidence="3" id="KW-1185">Reference proteome</keyword>
<evidence type="ECO:0000313" key="3">
    <source>
        <dbReference type="Proteomes" id="UP000669179"/>
    </source>
</evidence>
<protein>
    <recommendedName>
        <fullName evidence="1">DUF5753 domain-containing protein</fullName>
    </recommendedName>
</protein>
<gene>
    <name evidence="2" type="ORF">J4573_52165</name>
</gene>
<dbReference type="InterPro" id="IPR043917">
    <property type="entry name" value="DUF5753"/>
</dbReference>
<sequence>MTDLDPKESIQAFYARALARERTRAGMTQDQLGAHPAVIVSGKLIGHVENCRRPPTERLSKGIDTALNLEEYFESLYDHMVKEDGQPSDFWEYLEVEPHADSVKSYDSQWIPGLLQTEETARVILSAENQGDKLERLIANRMERQEILHREEPPWLVVAIDEHVIRRTVGSREITRRQLDHLYALSQNPNINIVIVPDGAQVYPTGSFILLGFAKGPDLAYLECAGDNKRILDNDRKVKELSIIFDRITTAAMTVADSRELIRKVREGM</sequence>
<proteinExistence type="predicted"/>
<dbReference type="AlphaFoldDB" id="A0A939PPE6"/>
<evidence type="ECO:0000313" key="2">
    <source>
        <dbReference type="EMBL" id="MBO2455713.1"/>
    </source>
</evidence>
<dbReference type="EMBL" id="JAGEOJ010000041">
    <property type="protein sequence ID" value="MBO2455713.1"/>
    <property type="molecule type" value="Genomic_DNA"/>
</dbReference>
<accession>A0A939PPE6</accession>
<dbReference type="Pfam" id="PF19054">
    <property type="entry name" value="DUF5753"/>
    <property type="match status" value="1"/>
</dbReference>
<comment type="caution">
    <text evidence="2">The sequence shown here is derived from an EMBL/GenBank/DDBJ whole genome shotgun (WGS) entry which is preliminary data.</text>
</comment>
<feature type="domain" description="DUF5753" evidence="1">
    <location>
        <begin position="92"/>
        <end position="264"/>
    </location>
</feature>
<evidence type="ECO:0000259" key="1">
    <source>
        <dbReference type="Pfam" id="PF19054"/>
    </source>
</evidence>
<reference evidence="2" key="1">
    <citation type="submission" date="2021-03" db="EMBL/GenBank/DDBJ databases">
        <authorList>
            <person name="Kanchanasin P."/>
            <person name="Saeng-In P."/>
            <person name="Phongsopitanun W."/>
            <person name="Yuki M."/>
            <person name="Kudo T."/>
            <person name="Ohkuma M."/>
            <person name="Tanasupawat S."/>
        </authorList>
    </citation>
    <scope>NUCLEOTIDE SEQUENCE</scope>
    <source>
        <strain evidence="2">GKU 128</strain>
    </source>
</reference>
<organism evidence="2 3">
    <name type="scientific">Actinomadura barringtoniae</name>
    <dbReference type="NCBI Taxonomy" id="1427535"/>
    <lineage>
        <taxon>Bacteria</taxon>
        <taxon>Bacillati</taxon>
        <taxon>Actinomycetota</taxon>
        <taxon>Actinomycetes</taxon>
        <taxon>Streptosporangiales</taxon>
        <taxon>Thermomonosporaceae</taxon>
        <taxon>Actinomadura</taxon>
    </lineage>
</organism>